<protein>
    <recommendedName>
        <fullName evidence="2">BAG domain-containing protein</fullName>
    </recommendedName>
</protein>
<dbReference type="GO" id="GO:0005829">
    <property type="term" value="C:cytosol"/>
    <property type="evidence" value="ECO:0007669"/>
    <property type="project" value="TreeGrafter"/>
</dbReference>
<proteinExistence type="predicted"/>
<dbReference type="PROSITE" id="PS51035">
    <property type="entry name" value="BAG"/>
    <property type="match status" value="1"/>
</dbReference>
<name>A0A8H5BGL7_9AGAR</name>
<dbReference type="PANTHER" id="PTHR12329">
    <property type="entry name" value="BCL2-ASSOCIATED ATHANOGENE"/>
    <property type="match status" value="1"/>
</dbReference>
<dbReference type="Pfam" id="PF00240">
    <property type="entry name" value="ubiquitin"/>
    <property type="match status" value="1"/>
</dbReference>
<gene>
    <name evidence="3" type="ORF">D9619_001553</name>
</gene>
<dbReference type="GO" id="GO:0050821">
    <property type="term" value="P:protein stabilization"/>
    <property type="evidence" value="ECO:0007669"/>
    <property type="project" value="TreeGrafter"/>
</dbReference>
<keyword evidence="1" id="KW-0143">Chaperone</keyword>
<dbReference type="InterPro" id="IPR029071">
    <property type="entry name" value="Ubiquitin-like_domsf"/>
</dbReference>
<evidence type="ECO:0000313" key="4">
    <source>
        <dbReference type="Proteomes" id="UP000567179"/>
    </source>
</evidence>
<organism evidence="3 4">
    <name type="scientific">Psilocybe cf. subviscida</name>
    <dbReference type="NCBI Taxonomy" id="2480587"/>
    <lineage>
        <taxon>Eukaryota</taxon>
        <taxon>Fungi</taxon>
        <taxon>Dikarya</taxon>
        <taxon>Basidiomycota</taxon>
        <taxon>Agaricomycotina</taxon>
        <taxon>Agaricomycetes</taxon>
        <taxon>Agaricomycetidae</taxon>
        <taxon>Agaricales</taxon>
        <taxon>Agaricineae</taxon>
        <taxon>Strophariaceae</taxon>
        <taxon>Psilocybe</taxon>
    </lineage>
</organism>
<accession>A0A8H5BGL7</accession>
<dbReference type="Proteomes" id="UP000567179">
    <property type="component" value="Unassembled WGS sequence"/>
</dbReference>
<dbReference type="CDD" id="cd17039">
    <property type="entry name" value="Ubl_ubiquitin_like"/>
    <property type="match status" value="1"/>
</dbReference>
<dbReference type="Gene3D" id="3.10.20.90">
    <property type="entry name" value="Phosphatidylinositol 3-kinase Catalytic Subunit, Chain A, domain 1"/>
    <property type="match status" value="1"/>
</dbReference>
<dbReference type="InterPro" id="IPR036533">
    <property type="entry name" value="BAG_dom_sf"/>
</dbReference>
<dbReference type="GO" id="GO:0016020">
    <property type="term" value="C:membrane"/>
    <property type="evidence" value="ECO:0007669"/>
    <property type="project" value="TreeGrafter"/>
</dbReference>
<comment type="caution">
    <text evidence="3">The sequence shown here is derived from an EMBL/GenBank/DDBJ whole genome shotgun (WGS) entry which is preliminary data.</text>
</comment>
<evidence type="ECO:0000256" key="1">
    <source>
        <dbReference type="ARBA" id="ARBA00023186"/>
    </source>
</evidence>
<dbReference type="InterPro" id="IPR003103">
    <property type="entry name" value="BAG_domain"/>
</dbReference>
<evidence type="ECO:0000259" key="2">
    <source>
        <dbReference type="PROSITE" id="PS51035"/>
    </source>
</evidence>
<reference evidence="3 4" key="1">
    <citation type="journal article" date="2020" name="ISME J.">
        <title>Uncovering the hidden diversity of litter-decomposition mechanisms in mushroom-forming fungi.</title>
        <authorList>
            <person name="Floudas D."/>
            <person name="Bentzer J."/>
            <person name="Ahren D."/>
            <person name="Johansson T."/>
            <person name="Persson P."/>
            <person name="Tunlid A."/>
        </authorList>
    </citation>
    <scope>NUCLEOTIDE SEQUENCE [LARGE SCALE GENOMIC DNA]</scope>
    <source>
        <strain evidence="3 4">CBS 101986</strain>
    </source>
</reference>
<dbReference type="GO" id="GO:0051087">
    <property type="term" value="F:protein-folding chaperone binding"/>
    <property type="evidence" value="ECO:0007669"/>
    <property type="project" value="InterPro"/>
</dbReference>
<dbReference type="EMBL" id="JAACJJ010000028">
    <property type="protein sequence ID" value="KAF5322668.1"/>
    <property type="molecule type" value="Genomic_DNA"/>
</dbReference>
<feature type="domain" description="BAG" evidence="2">
    <location>
        <begin position="120"/>
        <end position="173"/>
    </location>
</feature>
<dbReference type="OrthoDB" id="417450at2759"/>
<dbReference type="GO" id="GO:0005634">
    <property type="term" value="C:nucleus"/>
    <property type="evidence" value="ECO:0007669"/>
    <property type="project" value="TreeGrafter"/>
</dbReference>
<dbReference type="SMART" id="SM00264">
    <property type="entry name" value="BAG"/>
    <property type="match status" value="1"/>
</dbReference>
<evidence type="ECO:0000313" key="3">
    <source>
        <dbReference type="EMBL" id="KAF5322668.1"/>
    </source>
</evidence>
<dbReference type="GO" id="GO:0000774">
    <property type="term" value="F:adenyl-nucleotide exchange factor activity"/>
    <property type="evidence" value="ECO:0007669"/>
    <property type="project" value="TreeGrafter"/>
</dbReference>
<dbReference type="Pfam" id="PF02179">
    <property type="entry name" value="BAG"/>
    <property type="match status" value="1"/>
</dbReference>
<keyword evidence="4" id="KW-1185">Reference proteome</keyword>
<dbReference type="InterPro" id="IPR000626">
    <property type="entry name" value="Ubiquitin-like_dom"/>
</dbReference>
<dbReference type="SUPFAM" id="SSF63491">
    <property type="entry name" value="BAG domain"/>
    <property type="match status" value="1"/>
</dbReference>
<dbReference type="PANTHER" id="PTHR12329:SF16">
    <property type="entry name" value="BAG FAMILY MOLECULAR CHAPERONE REGULATOR 1"/>
    <property type="match status" value="1"/>
</dbReference>
<dbReference type="SUPFAM" id="SSF54236">
    <property type="entry name" value="Ubiquitin-like"/>
    <property type="match status" value="1"/>
</dbReference>
<dbReference type="Gene3D" id="1.20.58.120">
    <property type="entry name" value="BAG domain"/>
    <property type="match status" value="1"/>
</dbReference>
<dbReference type="AlphaFoldDB" id="A0A8H5BGL7"/>
<sequence>MPVTIRWGSDRFEFDIPAPNTTLGAIRTSIAQYLHLEPHAFHLVHDGAVMADDNATIAAYHVRPNSIVTIVADNTLPAPARNSEQGQIAQIRAELVAVNNTLVPAHAAFMHELPIKPKADLVKEHARLGELLLQSLLRLDGIVPEHDWQDARADRKAAVKLLQGLLDDLDAGWAEKR</sequence>
<dbReference type="InterPro" id="IPR039773">
    <property type="entry name" value="BAG_chaperone_regulator"/>
</dbReference>